<dbReference type="Proteomes" id="UP000032049">
    <property type="component" value="Unassembled WGS sequence"/>
</dbReference>
<sequence>MAFTAKIKEINNVKEFKEYYLQNSDYSYCAECNHLEYAHGNGFLEIIALEDLQKLHSRHVGHQARRKFYSIILLTAGNVEEVIGHQKYHFGPQSMYFIPENQIHSIESWSEDVQGFLCMFDADYFLLCIKHQITLNQFPFFQLDKVPYVDLSERETGMMQHLFWKLNSEKCQKKTFNDDLLVRMFLNIILLEAERIHNHTTLAEPFNLSRKEQLVAQFQLLVNQHFLEKKQVKEYAGMLNVHPHYLNDVVKEVSGFSASYFIQKQLIQEAKSRLMQTNDTVSMIATELNFTDDSYFGRFFKKMTGLTPLHYRRKHKHQ</sequence>
<proteinExistence type="predicted"/>
<protein>
    <submittedName>
        <fullName evidence="5">AraC family transcriptional regulator</fullName>
    </submittedName>
</protein>
<dbReference type="InterPro" id="IPR037923">
    <property type="entry name" value="HTH-like"/>
</dbReference>
<dbReference type="EMBL" id="JXRA01000017">
    <property type="protein sequence ID" value="KIO78277.1"/>
    <property type="molecule type" value="Genomic_DNA"/>
</dbReference>
<dbReference type="GO" id="GO:0043565">
    <property type="term" value="F:sequence-specific DNA binding"/>
    <property type="evidence" value="ECO:0007669"/>
    <property type="project" value="InterPro"/>
</dbReference>
<dbReference type="Gene3D" id="1.10.10.60">
    <property type="entry name" value="Homeodomain-like"/>
    <property type="match status" value="1"/>
</dbReference>
<organism evidence="5 6">
    <name type="scientific">Pedobacter lusitanus</name>
    <dbReference type="NCBI Taxonomy" id="1503925"/>
    <lineage>
        <taxon>Bacteria</taxon>
        <taxon>Pseudomonadati</taxon>
        <taxon>Bacteroidota</taxon>
        <taxon>Sphingobacteriia</taxon>
        <taxon>Sphingobacteriales</taxon>
        <taxon>Sphingobacteriaceae</taxon>
        <taxon>Pedobacter</taxon>
    </lineage>
</organism>
<dbReference type="Pfam" id="PF12833">
    <property type="entry name" value="HTH_18"/>
    <property type="match status" value="1"/>
</dbReference>
<dbReference type="PANTHER" id="PTHR43280">
    <property type="entry name" value="ARAC-FAMILY TRANSCRIPTIONAL REGULATOR"/>
    <property type="match status" value="1"/>
</dbReference>
<keyword evidence="1" id="KW-0805">Transcription regulation</keyword>
<dbReference type="PROSITE" id="PS01124">
    <property type="entry name" value="HTH_ARAC_FAMILY_2"/>
    <property type="match status" value="1"/>
</dbReference>
<dbReference type="AlphaFoldDB" id="A0A0D0GM17"/>
<dbReference type="OrthoDB" id="1007667at2"/>
<evidence type="ECO:0000313" key="5">
    <source>
        <dbReference type="EMBL" id="KIO78277.1"/>
    </source>
</evidence>
<keyword evidence="2" id="KW-0238">DNA-binding</keyword>
<dbReference type="Pfam" id="PF02311">
    <property type="entry name" value="AraC_binding"/>
    <property type="match status" value="1"/>
</dbReference>
<keyword evidence="3" id="KW-0804">Transcription</keyword>
<reference evidence="5 6" key="1">
    <citation type="submission" date="2015-01" db="EMBL/GenBank/DDBJ databases">
        <title>Draft genome sequence of Pedobacter sp. NL19 isolated from sludge of an effluent treatment pond in an abandoned uranium mine.</title>
        <authorList>
            <person name="Santos T."/>
            <person name="Caetano T."/>
            <person name="Covas C."/>
            <person name="Cruz A."/>
            <person name="Mendo S."/>
        </authorList>
    </citation>
    <scope>NUCLEOTIDE SEQUENCE [LARGE SCALE GENOMIC DNA]</scope>
    <source>
        <strain evidence="5 6">NL19</strain>
    </source>
</reference>
<evidence type="ECO:0000256" key="3">
    <source>
        <dbReference type="ARBA" id="ARBA00023163"/>
    </source>
</evidence>
<accession>A0A0D0GM17</accession>
<dbReference type="RefSeq" id="WP_041878776.1">
    <property type="nucleotide sequence ID" value="NZ_CP157278.1"/>
</dbReference>
<evidence type="ECO:0000259" key="4">
    <source>
        <dbReference type="PROSITE" id="PS01124"/>
    </source>
</evidence>
<comment type="caution">
    <text evidence="5">The sequence shown here is derived from an EMBL/GenBank/DDBJ whole genome shotgun (WGS) entry which is preliminary data.</text>
</comment>
<dbReference type="SMART" id="SM00342">
    <property type="entry name" value="HTH_ARAC"/>
    <property type="match status" value="1"/>
</dbReference>
<dbReference type="InterPro" id="IPR003313">
    <property type="entry name" value="AraC-bd"/>
</dbReference>
<evidence type="ECO:0000256" key="1">
    <source>
        <dbReference type="ARBA" id="ARBA00023015"/>
    </source>
</evidence>
<evidence type="ECO:0000313" key="6">
    <source>
        <dbReference type="Proteomes" id="UP000032049"/>
    </source>
</evidence>
<feature type="domain" description="HTH araC/xylS-type" evidence="4">
    <location>
        <begin position="216"/>
        <end position="314"/>
    </location>
</feature>
<dbReference type="GO" id="GO:0003700">
    <property type="term" value="F:DNA-binding transcription factor activity"/>
    <property type="evidence" value="ECO:0007669"/>
    <property type="project" value="InterPro"/>
</dbReference>
<dbReference type="PANTHER" id="PTHR43280:SF32">
    <property type="entry name" value="TRANSCRIPTIONAL REGULATORY PROTEIN"/>
    <property type="match status" value="1"/>
</dbReference>
<dbReference type="SUPFAM" id="SSF46689">
    <property type="entry name" value="Homeodomain-like"/>
    <property type="match status" value="1"/>
</dbReference>
<dbReference type="InterPro" id="IPR009057">
    <property type="entry name" value="Homeodomain-like_sf"/>
</dbReference>
<name>A0A0D0GM17_9SPHI</name>
<gene>
    <name evidence="5" type="ORF">TH53_04480</name>
</gene>
<dbReference type="STRING" id="1503925.TH53_04480"/>
<keyword evidence="6" id="KW-1185">Reference proteome</keyword>
<dbReference type="SUPFAM" id="SSF51215">
    <property type="entry name" value="Regulatory protein AraC"/>
    <property type="match status" value="1"/>
</dbReference>
<dbReference type="InterPro" id="IPR018060">
    <property type="entry name" value="HTH_AraC"/>
</dbReference>
<evidence type="ECO:0000256" key="2">
    <source>
        <dbReference type="ARBA" id="ARBA00023125"/>
    </source>
</evidence>